<evidence type="ECO:0000313" key="2">
    <source>
        <dbReference type="EMBL" id="MDR6224751.1"/>
    </source>
</evidence>
<dbReference type="RefSeq" id="WP_309862357.1">
    <property type="nucleotide sequence ID" value="NZ_JAVDQG010000001.1"/>
</dbReference>
<organism evidence="2 3">
    <name type="scientific">Desmospora profundinema</name>
    <dbReference type="NCBI Taxonomy" id="1571184"/>
    <lineage>
        <taxon>Bacteria</taxon>
        <taxon>Bacillati</taxon>
        <taxon>Bacillota</taxon>
        <taxon>Bacilli</taxon>
        <taxon>Bacillales</taxon>
        <taxon>Thermoactinomycetaceae</taxon>
        <taxon>Desmospora</taxon>
    </lineage>
</organism>
<sequence>MRLVDPLYGSVEIEPVLAELFQTPPVRRLAGVHQAGAASLMRPQWNVTRLEHSAGVLLLIRRLGGSLQEQAAGLLHDVSHTAFSHLVDRVLDHPAEDYHDQQWDEIVKAPSIAAAIAGAGWEWDDLLPLKRWSILEQPAPDMCADRVDYTLRDQHRYFGLSLEEIHAFLDALTLVDGRMAVKSVEWAEWFVDAYYREVVDFFLDPDNVYAHERLSGVLQGAIREGAVTDRDWMKTDRDLLETVQTRGSEALLCRLSEIRPGVRLEECGPDENWDIHLKQKVRWIDPLVMEGDGPVMRASQRSAFIWERTSKAKERMEKGVYVRIL</sequence>
<dbReference type="PANTHER" id="PTHR11373">
    <property type="entry name" value="DEOXYNUCLEOSIDE TRIPHOSPHATE TRIPHOSPHOHYDROLASE"/>
    <property type="match status" value="1"/>
</dbReference>
<gene>
    <name evidence="2" type="ORF">JOE21_000739</name>
</gene>
<dbReference type="EMBL" id="JAVDQG010000001">
    <property type="protein sequence ID" value="MDR6224751.1"/>
    <property type="molecule type" value="Genomic_DNA"/>
</dbReference>
<dbReference type="Proteomes" id="UP001185012">
    <property type="component" value="Unassembled WGS sequence"/>
</dbReference>
<dbReference type="SMART" id="SM00471">
    <property type="entry name" value="HDc"/>
    <property type="match status" value="1"/>
</dbReference>
<keyword evidence="3" id="KW-1185">Reference proteome</keyword>
<dbReference type="Gene3D" id="1.10.3210.10">
    <property type="entry name" value="Hypothetical protein af1432"/>
    <property type="match status" value="1"/>
</dbReference>
<reference evidence="2 3" key="1">
    <citation type="submission" date="2023-07" db="EMBL/GenBank/DDBJ databases">
        <title>Genomic Encyclopedia of Type Strains, Phase IV (KMG-IV): sequencing the most valuable type-strain genomes for metagenomic binning, comparative biology and taxonomic classification.</title>
        <authorList>
            <person name="Goeker M."/>
        </authorList>
    </citation>
    <scope>NUCLEOTIDE SEQUENCE [LARGE SCALE GENOMIC DNA]</scope>
    <source>
        <strain evidence="2 3">DSM 45903</strain>
    </source>
</reference>
<dbReference type="InterPro" id="IPR006674">
    <property type="entry name" value="HD_domain"/>
</dbReference>
<name>A0ABU1IJ92_9BACL</name>
<evidence type="ECO:0000313" key="3">
    <source>
        <dbReference type="Proteomes" id="UP001185012"/>
    </source>
</evidence>
<dbReference type="PANTHER" id="PTHR11373:SF41">
    <property type="entry name" value="METAL-DEPENDENT PHOSPHOHYDROLASE"/>
    <property type="match status" value="1"/>
</dbReference>
<dbReference type="InterPro" id="IPR050135">
    <property type="entry name" value="dGTPase-like"/>
</dbReference>
<dbReference type="InterPro" id="IPR003607">
    <property type="entry name" value="HD/PDEase_dom"/>
</dbReference>
<proteinExistence type="predicted"/>
<dbReference type="Pfam" id="PF01966">
    <property type="entry name" value="HD"/>
    <property type="match status" value="1"/>
</dbReference>
<accession>A0ABU1IJ92</accession>
<protein>
    <submittedName>
        <fullName evidence="2">HD superfamily phosphohydrolase</fullName>
    </submittedName>
</protein>
<comment type="caution">
    <text evidence="2">The sequence shown here is derived from an EMBL/GenBank/DDBJ whole genome shotgun (WGS) entry which is preliminary data.</text>
</comment>
<feature type="domain" description="HD/PDEase" evidence="1">
    <location>
        <begin position="45"/>
        <end position="159"/>
    </location>
</feature>
<evidence type="ECO:0000259" key="1">
    <source>
        <dbReference type="SMART" id="SM00471"/>
    </source>
</evidence>
<dbReference type="SUPFAM" id="SSF109604">
    <property type="entry name" value="HD-domain/PDEase-like"/>
    <property type="match status" value="1"/>
</dbReference>
<dbReference type="CDD" id="cd00077">
    <property type="entry name" value="HDc"/>
    <property type="match status" value="1"/>
</dbReference>